<dbReference type="InterPro" id="IPR006282">
    <property type="entry name" value="Thi_PPkinase"/>
</dbReference>
<evidence type="ECO:0000256" key="4">
    <source>
        <dbReference type="ARBA" id="ARBA00022840"/>
    </source>
</evidence>
<keyword evidence="2" id="KW-0547">Nucleotide-binding</keyword>
<dbReference type="Pfam" id="PF04263">
    <property type="entry name" value="TPK_catalytic"/>
    <property type="match status" value="1"/>
</dbReference>
<dbReference type="SMART" id="SM00983">
    <property type="entry name" value="TPK_B1_binding"/>
    <property type="match status" value="1"/>
</dbReference>
<keyword evidence="3 7" id="KW-0418">Kinase</keyword>
<dbReference type="NCBIfam" id="TIGR01378">
    <property type="entry name" value="thi_PPkinase"/>
    <property type="match status" value="1"/>
</dbReference>
<evidence type="ECO:0000313" key="8">
    <source>
        <dbReference type="Proteomes" id="UP000231823"/>
    </source>
</evidence>
<reference evidence="7 8" key="1">
    <citation type="submission" date="2017-12" db="EMBL/GenBank/DDBJ databases">
        <title>Complete genome sequence of Spiroplasma floricola 23-6 (ATCC 29989).</title>
        <authorList>
            <person name="Tsai Y.-M."/>
            <person name="Wu P.-S."/>
            <person name="Lo W.-S."/>
            <person name="Kuo C.-H."/>
        </authorList>
    </citation>
    <scope>NUCLEOTIDE SEQUENCE [LARGE SCALE GENOMIC DNA]</scope>
    <source>
        <strain evidence="7 8">23-6</strain>
    </source>
</reference>
<evidence type="ECO:0000256" key="3">
    <source>
        <dbReference type="ARBA" id="ARBA00022777"/>
    </source>
</evidence>
<evidence type="ECO:0000259" key="6">
    <source>
        <dbReference type="SMART" id="SM00983"/>
    </source>
</evidence>
<dbReference type="EMBL" id="CP025057">
    <property type="protein sequence ID" value="AUB31947.1"/>
    <property type="molecule type" value="Genomic_DNA"/>
</dbReference>
<dbReference type="OrthoDB" id="9804377at2"/>
<dbReference type="GO" id="GO:0005524">
    <property type="term" value="F:ATP binding"/>
    <property type="evidence" value="ECO:0007669"/>
    <property type="project" value="UniProtKB-KW"/>
</dbReference>
<dbReference type="GO" id="GO:0016301">
    <property type="term" value="F:kinase activity"/>
    <property type="evidence" value="ECO:0007669"/>
    <property type="project" value="UniProtKB-KW"/>
</dbReference>
<dbReference type="PANTHER" id="PTHR41299">
    <property type="entry name" value="THIAMINE PYROPHOSPHOKINASE"/>
    <property type="match status" value="1"/>
</dbReference>
<protein>
    <recommendedName>
        <fullName evidence="5">Thiamine diphosphokinase</fullName>
        <ecNumber evidence="5">2.7.6.2</ecNumber>
    </recommendedName>
</protein>
<keyword evidence="4" id="KW-0067">ATP-binding</keyword>
<dbReference type="RefSeq" id="WP_100916903.1">
    <property type="nucleotide sequence ID" value="NZ_CP025057.1"/>
</dbReference>
<dbReference type="AlphaFoldDB" id="A0A2K8SEQ2"/>
<dbReference type="Gene3D" id="3.40.50.10240">
    <property type="entry name" value="Thiamin pyrophosphokinase, catalytic domain"/>
    <property type="match status" value="1"/>
</dbReference>
<dbReference type="InterPro" id="IPR053149">
    <property type="entry name" value="TPK"/>
</dbReference>
<dbReference type="InterPro" id="IPR007371">
    <property type="entry name" value="TPK_catalytic"/>
</dbReference>
<evidence type="ECO:0000256" key="5">
    <source>
        <dbReference type="NCBIfam" id="TIGR01378"/>
    </source>
</evidence>
<feature type="domain" description="Thiamin pyrophosphokinase thiamin-binding" evidence="6">
    <location>
        <begin position="135"/>
        <end position="202"/>
    </location>
</feature>
<dbReference type="GO" id="GO:0006772">
    <property type="term" value="P:thiamine metabolic process"/>
    <property type="evidence" value="ECO:0007669"/>
    <property type="project" value="UniProtKB-UniRule"/>
</dbReference>
<keyword evidence="1" id="KW-0808">Transferase</keyword>
<dbReference type="Pfam" id="PF04265">
    <property type="entry name" value="TPK_B1_binding"/>
    <property type="match status" value="1"/>
</dbReference>
<gene>
    <name evidence="7" type="primary">thiN</name>
    <name evidence="7" type="ORF">SFLOR_v1c08990</name>
</gene>
<keyword evidence="8" id="KW-1185">Reference proteome</keyword>
<evidence type="ECO:0000256" key="2">
    <source>
        <dbReference type="ARBA" id="ARBA00022741"/>
    </source>
</evidence>
<dbReference type="InterPro" id="IPR007373">
    <property type="entry name" value="Thiamin_PyroPKinase_B1-bd"/>
</dbReference>
<dbReference type="GO" id="GO:0009229">
    <property type="term" value="P:thiamine diphosphate biosynthetic process"/>
    <property type="evidence" value="ECO:0007669"/>
    <property type="project" value="InterPro"/>
</dbReference>
<sequence length="206" mass="23924">MKDKKALLVISKTNINLKLFEKTHLIVGIERGCLDLIEKQVSIDISMSDFDQVTDSELKLIKEKSKEFISFNSKKDFLDGIAAIYHLKSMNYKDITMVVNPSKRYDMNLTIIEYVFKHNLKVINDNSVIFKLNSGENSLDFNNYQDYTYVSLFSLKENIITIEGMKYEVKEANLEAFNSFAYSNEFISYVNPKIVCKEELMIIMTK</sequence>
<dbReference type="EC" id="2.7.6.2" evidence="5"/>
<dbReference type="SUPFAM" id="SSF63999">
    <property type="entry name" value="Thiamin pyrophosphokinase, catalytic domain"/>
    <property type="match status" value="1"/>
</dbReference>
<dbReference type="Proteomes" id="UP000231823">
    <property type="component" value="Chromosome"/>
</dbReference>
<dbReference type="KEGG" id="sfz:SFLOR_v1c08990"/>
<name>A0A2K8SEQ2_9MOLU</name>
<dbReference type="InterPro" id="IPR036759">
    <property type="entry name" value="TPK_catalytic_sf"/>
</dbReference>
<evidence type="ECO:0000313" key="7">
    <source>
        <dbReference type="EMBL" id="AUB31947.1"/>
    </source>
</evidence>
<dbReference type="PANTHER" id="PTHR41299:SF1">
    <property type="entry name" value="THIAMINE PYROPHOSPHOKINASE"/>
    <property type="match status" value="1"/>
</dbReference>
<organism evidence="7 8">
    <name type="scientific">Spiroplasma floricola 23-6</name>
    <dbReference type="NCBI Taxonomy" id="1336749"/>
    <lineage>
        <taxon>Bacteria</taxon>
        <taxon>Bacillati</taxon>
        <taxon>Mycoplasmatota</taxon>
        <taxon>Mollicutes</taxon>
        <taxon>Entomoplasmatales</taxon>
        <taxon>Spiroplasmataceae</taxon>
        <taxon>Spiroplasma</taxon>
    </lineage>
</organism>
<dbReference type="GO" id="GO:0004788">
    <property type="term" value="F:thiamine diphosphokinase activity"/>
    <property type="evidence" value="ECO:0007669"/>
    <property type="project" value="UniProtKB-UniRule"/>
</dbReference>
<accession>A0A2K8SEQ2</accession>
<dbReference type="GO" id="GO:0030975">
    <property type="term" value="F:thiamine binding"/>
    <property type="evidence" value="ECO:0007669"/>
    <property type="project" value="InterPro"/>
</dbReference>
<evidence type="ECO:0000256" key="1">
    <source>
        <dbReference type="ARBA" id="ARBA00022679"/>
    </source>
</evidence>
<proteinExistence type="predicted"/>